<accession>A0ABY1KTC6</accession>
<evidence type="ECO:0000313" key="2">
    <source>
        <dbReference type="Proteomes" id="UP000185728"/>
    </source>
</evidence>
<evidence type="ECO:0000313" key="1">
    <source>
        <dbReference type="EMBL" id="SIS73296.1"/>
    </source>
</evidence>
<proteinExistence type="predicted"/>
<dbReference type="PROSITE" id="PS51257">
    <property type="entry name" value="PROKAR_LIPOPROTEIN"/>
    <property type="match status" value="1"/>
</dbReference>
<organism evidence="1 2">
    <name type="scientific">Zobellia uliginosa</name>
    <dbReference type="NCBI Taxonomy" id="143224"/>
    <lineage>
        <taxon>Bacteria</taxon>
        <taxon>Pseudomonadati</taxon>
        <taxon>Bacteroidota</taxon>
        <taxon>Flavobacteriia</taxon>
        <taxon>Flavobacteriales</taxon>
        <taxon>Flavobacteriaceae</taxon>
        <taxon>Zobellia</taxon>
    </lineage>
</organism>
<name>A0ABY1KTC6_9FLAO</name>
<dbReference type="Proteomes" id="UP000185728">
    <property type="component" value="Unassembled WGS sequence"/>
</dbReference>
<protein>
    <submittedName>
        <fullName evidence="1">Uncharacterized protein</fullName>
    </submittedName>
</protein>
<reference evidence="1 2" key="1">
    <citation type="submission" date="2017-01" db="EMBL/GenBank/DDBJ databases">
        <authorList>
            <person name="Varghese N."/>
            <person name="Submissions S."/>
        </authorList>
    </citation>
    <scope>NUCLEOTIDE SEQUENCE [LARGE SCALE GENOMIC DNA]</scope>
    <source>
        <strain evidence="1 2">DSM 2061</strain>
    </source>
</reference>
<gene>
    <name evidence="1" type="ORF">SAMN05421766_103688</name>
</gene>
<dbReference type="EMBL" id="FTOB01000003">
    <property type="protein sequence ID" value="SIS73296.1"/>
    <property type="molecule type" value="Genomic_DNA"/>
</dbReference>
<comment type="caution">
    <text evidence="1">The sequence shown here is derived from an EMBL/GenBank/DDBJ whole genome shotgun (WGS) entry which is preliminary data.</text>
</comment>
<dbReference type="RefSeq" id="WP_076455423.1">
    <property type="nucleotide sequence ID" value="NZ_FTOB01000003.1"/>
</dbReference>
<sequence>MKTKMFFFLFVTTLSFISCNPKKPLEWDDDVAQLTNKNLKAWLRKAPFDNEWSIDNDDDAYVFTNLDQVFPFMGKFKDFKKTNEENPPVYDEQSVIFKDSVWGESFMYGMLLYQPQELFLKDYYRESGNVIFSGADALNETYRAYLYETRLYEKNDQYKAVVYWVNSNHTMYLFGFYQQGQLVFEFGFPCPKDNQMEGLEKLKQINTALGLNIKQWENATINDLQINRYPKSFK</sequence>
<keyword evidence="2" id="KW-1185">Reference proteome</keyword>